<evidence type="ECO:0000256" key="1">
    <source>
        <dbReference type="SAM" id="Phobius"/>
    </source>
</evidence>
<dbReference type="RefSeq" id="WP_343841205.1">
    <property type="nucleotide sequence ID" value="NZ_BAAAEI010000002.1"/>
</dbReference>
<sequence length="230" mass="25471">MSIYDLLGSINMLLIFVSVLGIYSQLAKIWQRRRTLVSGQVTTVLSVNQFTISFFAYFSFFVYGYSLEPVNHYLLWPRLTAALLVTGILYEIARDRHTRSARLCFTLAVMSLLVGVAGYIGLDSLGERSKTISATLIVGITLLLAQGYVHQILLIVRAGQTGAVDIRMSQFILLMDISTIAFALSMGFADGWPLLLLACVSAVTKLAIMYLFYWVRVSPVALARRQAAIG</sequence>
<reference evidence="3" key="1">
    <citation type="journal article" date="2019" name="Int. J. Syst. Evol. Microbiol.">
        <title>The Global Catalogue of Microorganisms (GCM) 10K type strain sequencing project: providing services to taxonomists for standard genome sequencing and annotation.</title>
        <authorList>
            <consortium name="The Broad Institute Genomics Platform"/>
            <consortium name="The Broad Institute Genome Sequencing Center for Infectious Disease"/>
            <person name="Wu L."/>
            <person name="Ma J."/>
        </authorList>
    </citation>
    <scope>NUCLEOTIDE SEQUENCE [LARGE SCALE GENOMIC DNA]</scope>
    <source>
        <strain evidence="3">JCM 13378</strain>
    </source>
</reference>
<accession>A0ABP3GDL4</accession>
<dbReference type="Proteomes" id="UP001501757">
    <property type="component" value="Unassembled WGS sequence"/>
</dbReference>
<feature type="transmembrane region" description="Helical" evidence="1">
    <location>
        <begin position="73"/>
        <end position="92"/>
    </location>
</feature>
<keyword evidence="1" id="KW-1133">Transmembrane helix</keyword>
<feature type="transmembrane region" description="Helical" evidence="1">
    <location>
        <begin position="6"/>
        <end position="26"/>
    </location>
</feature>
<feature type="transmembrane region" description="Helical" evidence="1">
    <location>
        <begin position="47"/>
        <end position="67"/>
    </location>
</feature>
<dbReference type="EMBL" id="BAAAEI010000002">
    <property type="protein sequence ID" value="GAA0342835.1"/>
    <property type="molecule type" value="Genomic_DNA"/>
</dbReference>
<proteinExistence type="predicted"/>
<keyword evidence="1" id="KW-0472">Membrane</keyword>
<name>A0ABP3GDL4_9ALTE</name>
<evidence type="ECO:0000313" key="2">
    <source>
        <dbReference type="EMBL" id="GAA0342835.1"/>
    </source>
</evidence>
<feature type="transmembrane region" description="Helical" evidence="1">
    <location>
        <begin position="168"/>
        <end position="188"/>
    </location>
</feature>
<organism evidence="2 3">
    <name type="scientific">Bowmanella denitrificans</name>
    <dbReference type="NCBI Taxonomy" id="366582"/>
    <lineage>
        <taxon>Bacteria</taxon>
        <taxon>Pseudomonadati</taxon>
        <taxon>Pseudomonadota</taxon>
        <taxon>Gammaproteobacteria</taxon>
        <taxon>Alteromonadales</taxon>
        <taxon>Alteromonadaceae</taxon>
        <taxon>Bowmanella</taxon>
    </lineage>
</organism>
<feature type="transmembrane region" description="Helical" evidence="1">
    <location>
        <begin position="194"/>
        <end position="215"/>
    </location>
</feature>
<keyword evidence="1" id="KW-0812">Transmembrane</keyword>
<feature type="transmembrane region" description="Helical" evidence="1">
    <location>
        <begin position="134"/>
        <end position="156"/>
    </location>
</feature>
<keyword evidence="3" id="KW-1185">Reference proteome</keyword>
<protein>
    <submittedName>
        <fullName evidence="2">Uncharacterized protein</fullName>
    </submittedName>
</protein>
<gene>
    <name evidence="2" type="ORF">GCM10009092_04330</name>
</gene>
<comment type="caution">
    <text evidence="2">The sequence shown here is derived from an EMBL/GenBank/DDBJ whole genome shotgun (WGS) entry which is preliminary data.</text>
</comment>
<evidence type="ECO:0000313" key="3">
    <source>
        <dbReference type="Proteomes" id="UP001501757"/>
    </source>
</evidence>
<feature type="transmembrane region" description="Helical" evidence="1">
    <location>
        <begin position="104"/>
        <end position="122"/>
    </location>
</feature>